<dbReference type="AlphaFoldDB" id="T1I5M9"/>
<dbReference type="InParanoid" id="T1I5M9"/>
<feature type="compositionally biased region" description="Basic and acidic residues" evidence="1">
    <location>
        <begin position="12"/>
        <end position="21"/>
    </location>
</feature>
<dbReference type="EMBL" id="ACPB03003572">
    <property type="status" value="NOT_ANNOTATED_CDS"/>
    <property type="molecule type" value="Genomic_DNA"/>
</dbReference>
<reference evidence="2" key="1">
    <citation type="submission" date="2015-05" db="UniProtKB">
        <authorList>
            <consortium name="EnsemblMetazoa"/>
        </authorList>
    </citation>
    <scope>IDENTIFICATION</scope>
</reference>
<feature type="region of interest" description="Disordered" evidence="1">
    <location>
        <begin position="123"/>
        <end position="176"/>
    </location>
</feature>
<protein>
    <submittedName>
        <fullName evidence="2">Uncharacterized protein</fullName>
    </submittedName>
</protein>
<sequence length="176" mass="20379">MSAGAKQRKGEKKNVEETERKCTHEYCHRDEIESDKPIGLPWASGRLKHLPGQEPTDIDPKAEEIKIRLKMLKENFLAIPEACPPIKENISVRKDIESDVNYLFNFISEVGKQDVEEYITKYKEEKEKSKEEEKEKSKEEEKVKSKEETSDRTKKKQAAKESKDKETSPVKGAKKK</sequence>
<feature type="region of interest" description="Disordered" evidence="1">
    <location>
        <begin position="1"/>
        <end position="21"/>
    </location>
</feature>
<feature type="compositionally biased region" description="Basic residues" evidence="1">
    <location>
        <begin position="1"/>
        <end position="11"/>
    </location>
</feature>
<dbReference type="VEuPathDB" id="VectorBase:RPRC011598"/>
<dbReference type="EnsemblMetazoa" id="RPRC011598-RA">
    <property type="protein sequence ID" value="RPRC011598-PA"/>
    <property type="gene ID" value="RPRC011598"/>
</dbReference>
<name>T1I5M9_RHOPR</name>
<accession>T1I5M9</accession>
<dbReference type="EMBL" id="ACPB03003573">
    <property type="status" value="NOT_ANNOTATED_CDS"/>
    <property type="molecule type" value="Genomic_DNA"/>
</dbReference>
<evidence type="ECO:0000313" key="2">
    <source>
        <dbReference type="EnsemblMetazoa" id="RPRC011598-PA"/>
    </source>
</evidence>
<keyword evidence="3" id="KW-1185">Reference proteome</keyword>
<evidence type="ECO:0000313" key="3">
    <source>
        <dbReference type="Proteomes" id="UP000015103"/>
    </source>
</evidence>
<proteinExistence type="predicted"/>
<feature type="compositionally biased region" description="Basic and acidic residues" evidence="1">
    <location>
        <begin position="123"/>
        <end position="168"/>
    </location>
</feature>
<dbReference type="Proteomes" id="UP000015103">
    <property type="component" value="Unassembled WGS sequence"/>
</dbReference>
<dbReference type="HOGENOM" id="CLU_1527073_0_0_1"/>
<organism evidence="2 3">
    <name type="scientific">Rhodnius prolixus</name>
    <name type="common">Triatomid bug</name>
    <dbReference type="NCBI Taxonomy" id="13249"/>
    <lineage>
        <taxon>Eukaryota</taxon>
        <taxon>Metazoa</taxon>
        <taxon>Ecdysozoa</taxon>
        <taxon>Arthropoda</taxon>
        <taxon>Hexapoda</taxon>
        <taxon>Insecta</taxon>
        <taxon>Pterygota</taxon>
        <taxon>Neoptera</taxon>
        <taxon>Paraneoptera</taxon>
        <taxon>Hemiptera</taxon>
        <taxon>Heteroptera</taxon>
        <taxon>Panheteroptera</taxon>
        <taxon>Cimicomorpha</taxon>
        <taxon>Reduviidae</taxon>
        <taxon>Triatominae</taxon>
        <taxon>Rhodnius</taxon>
    </lineage>
</organism>
<evidence type="ECO:0000256" key="1">
    <source>
        <dbReference type="SAM" id="MobiDB-lite"/>
    </source>
</evidence>